<dbReference type="AlphaFoldDB" id="A0A2I0HVS1"/>
<evidence type="ECO:0000256" key="1">
    <source>
        <dbReference type="ARBA" id="ARBA00004613"/>
    </source>
</evidence>
<evidence type="ECO:0000256" key="2">
    <source>
        <dbReference type="ARBA" id="ARBA00022525"/>
    </source>
</evidence>
<comment type="caution">
    <text evidence="4">The sequence shown here is derived from an EMBL/GenBank/DDBJ whole genome shotgun (WGS) entry which is preliminary data.</text>
</comment>
<sequence>MANSKSVLPFLLAITTMLVIQGYLIDQAMSQSCPAQLSNLNVCAPFVVPGAPTTAPSSDCCNALQSVSHDCLCSTLRIASRLPTQCQIPPLSCTA</sequence>
<dbReference type="Pfam" id="PF00234">
    <property type="entry name" value="Tryp_alpha_amyl"/>
    <property type="match status" value="1"/>
</dbReference>
<dbReference type="InterPro" id="IPR016140">
    <property type="entry name" value="Bifunc_inhib/LTP/seed_store"/>
</dbReference>
<organism evidence="4 5">
    <name type="scientific">Punica granatum</name>
    <name type="common">Pomegranate</name>
    <dbReference type="NCBI Taxonomy" id="22663"/>
    <lineage>
        <taxon>Eukaryota</taxon>
        <taxon>Viridiplantae</taxon>
        <taxon>Streptophyta</taxon>
        <taxon>Embryophyta</taxon>
        <taxon>Tracheophyta</taxon>
        <taxon>Spermatophyta</taxon>
        <taxon>Magnoliopsida</taxon>
        <taxon>eudicotyledons</taxon>
        <taxon>Gunneridae</taxon>
        <taxon>Pentapetalae</taxon>
        <taxon>rosids</taxon>
        <taxon>malvids</taxon>
        <taxon>Myrtales</taxon>
        <taxon>Lythraceae</taxon>
        <taxon>Punica</taxon>
    </lineage>
</organism>
<name>A0A2I0HVS1_PUNGR</name>
<keyword evidence="2" id="KW-0964">Secreted</keyword>
<gene>
    <name evidence="4" type="ORF">CRG98_043829</name>
</gene>
<dbReference type="Proteomes" id="UP000233551">
    <property type="component" value="Unassembled WGS sequence"/>
</dbReference>
<dbReference type="PANTHER" id="PTHR35501">
    <property type="entry name" value="PROTEIN YY1"/>
    <property type="match status" value="1"/>
</dbReference>
<evidence type="ECO:0000256" key="3">
    <source>
        <dbReference type="ARBA" id="ARBA00038300"/>
    </source>
</evidence>
<dbReference type="Gene3D" id="1.10.110.10">
    <property type="entry name" value="Plant lipid-transfer and hydrophobic proteins"/>
    <property type="match status" value="1"/>
</dbReference>
<evidence type="ECO:0000313" key="5">
    <source>
        <dbReference type="Proteomes" id="UP000233551"/>
    </source>
</evidence>
<dbReference type="GeneID" id="116204415"/>
<dbReference type="EMBL" id="PGOL01005218">
    <property type="protein sequence ID" value="PKI35794.1"/>
    <property type="molecule type" value="Genomic_DNA"/>
</dbReference>
<dbReference type="SMART" id="SM00499">
    <property type="entry name" value="AAI"/>
    <property type="match status" value="1"/>
</dbReference>
<evidence type="ECO:0000313" key="4">
    <source>
        <dbReference type="EMBL" id="PKI35794.1"/>
    </source>
</evidence>
<dbReference type="STRING" id="22663.A0A2I0HVS1"/>
<keyword evidence="5" id="KW-1185">Reference proteome</keyword>
<comment type="similarity">
    <text evidence="3">Belongs to the A9/FIL1 family.</text>
</comment>
<dbReference type="SUPFAM" id="SSF47699">
    <property type="entry name" value="Bifunctional inhibitor/lipid-transfer protein/seed storage 2S albumin"/>
    <property type="match status" value="1"/>
</dbReference>
<dbReference type="PANTHER" id="PTHR35501:SF3">
    <property type="entry name" value="PROTEIN YY1"/>
    <property type="match status" value="1"/>
</dbReference>
<dbReference type="OrthoDB" id="1873458at2759"/>
<comment type="subcellular location">
    <subcellularLocation>
        <location evidence="1">Secreted</location>
    </subcellularLocation>
</comment>
<accession>A0A2I0HVS1</accession>
<reference evidence="4 5" key="1">
    <citation type="submission" date="2017-11" db="EMBL/GenBank/DDBJ databases">
        <title>De-novo sequencing of pomegranate (Punica granatum L.) genome.</title>
        <authorList>
            <person name="Akparov Z."/>
            <person name="Amiraslanov A."/>
            <person name="Hajiyeva S."/>
            <person name="Abbasov M."/>
            <person name="Kaur K."/>
            <person name="Hamwieh A."/>
            <person name="Solovyev V."/>
            <person name="Salamov A."/>
            <person name="Braich B."/>
            <person name="Kosarev P."/>
            <person name="Mahmoud A."/>
            <person name="Hajiyev E."/>
            <person name="Babayeva S."/>
            <person name="Izzatullayeva V."/>
            <person name="Mammadov A."/>
            <person name="Mammadov A."/>
            <person name="Sharifova S."/>
            <person name="Ojaghi J."/>
            <person name="Eynullazada K."/>
            <person name="Bayramov B."/>
            <person name="Abdulazimova A."/>
            <person name="Shahmuradov I."/>
        </authorList>
    </citation>
    <scope>NUCLEOTIDE SEQUENCE [LARGE SCALE GENOMIC DNA]</scope>
    <source>
        <strain evidence="5">cv. AG2017</strain>
        <tissue evidence="4">Leaf</tissue>
    </source>
</reference>
<proteinExistence type="inferred from homology"/>
<dbReference type="GO" id="GO:0005576">
    <property type="term" value="C:extracellular region"/>
    <property type="evidence" value="ECO:0007669"/>
    <property type="project" value="UniProtKB-SubCell"/>
</dbReference>
<protein>
    <submittedName>
        <fullName evidence="4">Uncharacterized protein</fullName>
    </submittedName>
</protein>
<dbReference type="InterPro" id="IPR036312">
    <property type="entry name" value="Bifun_inhib/LTP/seed_sf"/>
</dbReference>